<comment type="caution">
    <text evidence="1">The sequence shown here is derived from an EMBL/GenBank/DDBJ whole genome shotgun (WGS) entry which is preliminary data.</text>
</comment>
<keyword evidence="1" id="KW-0808">Transferase</keyword>
<evidence type="ECO:0000313" key="2">
    <source>
        <dbReference type="Proteomes" id="UP001596288"/>
    </source>
</evidence>
<sequence>MSTGKSQEQSIKDKLKAKRDETGVPFDILQKKFFIDCFLKLLSESQYSDNFVWKGGFVLSAITGIKKRTTVDLDTLITGMAVNSSTLSKVIQEIISNKDENGPVFKLLDIEEIQEEKAYQGLRVRIMGQLGQMKDNFHLDVVTGETLEQRAIKWDYQPLIGDRKIPIYIYRPEQILSEKLQTILERGIANTRMKDFYDVYIIPATTTLDIDDLSVDFITVMHERGTEELWKMRKSVLDLIAADQKMHGEWINYSKKNKFAEYLSFEQVLIAVNILFEKIKM</sequence>
<dbReference type="EMBL" id="JBHSSF010000012">
    <property type="protein sequence ID" value="MFC6176242.1"/>
    <property type="molecule type" value="Genomic_DNA"/>
</dbReference>
<dbReference type="GO" id="GO:0016740">
    <property type="term" value="F:transferase activity"/>
    <property type="evidence" value="ECO:0007669"/>
    <property type="project" value="UniProtKB-KW"/>
</dbReference>
<accession>A0ABW1RJJ5</accession>
<organism evidence="1 2">
    <name type="scientific">Companilactobacillus huachuanensis</name>
    <dbReference type="NCBI Taxonomy" id="2559914"/>
    <lineage>
        <taxon>Bacteria</taxon>
        <taxon>Bacillati</taxon>
        <taxon>Bacillota</taxon>
        <taxon>Bacilli</taxon>
        <taxon>Lactobacillales</taxon>
        <taxon>Lactobacillaceae</taxon>
        <taxon>Companilactobacillus</taxon>
    </lineage>
</organism>
<dbReference type="Pfam" id="PF08843">
    <property type="entry name" value="AbiEii"/>
    <property type="match status" value="1"/>
</dbReference>
<keyword evidence="2" id="KW-1185">Reference proteome</keyword>
<reference evidence="2" key="1">
    <citation type="journal article" date="2019" name="Int. J. Syst. Evol. Microbiol.">
        <title>The Global Catalogue of Microorganisms (GCM) 10K type strain sequencing project: providing services to taxonomists for standard genome sequencing and annotation.</title>
        <authorList>
            <consortium name="The Broad Institute Genomics Platform"/>
            <consortium name="The Broad Institute Genome Sequencing Center for Infectious Disease"/>
            <person name="Wu L."/>
            <person name="Ma J."/>
        </authorList>
    </citation>
    <scope>NUCLEOTIDE SEQUENCE [LARGE SCALE GENOMIC DNA]</scope>
    <source>
        <strain evidence="2">CCM 8927</strain>
    </source>
</reference>
<proteinExistence type="predicted"/>
<protein>
    <submittedName>
        <fullName evidence="1">Nucleotidyl transferase AbiEii/AbiGii toxin family protein</fullName>
    </submittedName>
</protein>
<gene>
    <name evidence="1" type="ORF">ACFQAV_05290</name>
</gene>
<dbReference type="Gene3D" id="3.10.450.620">
    <property type="entry name" value="JHP933, nucleotidyltransferase-like core domain"/>
    <property type="match status" value="1"/>
</dbReference>
<evidence type="ECO:0000313" key="1">
    <source>
        <dbReference type="EMBL" id="MFC6176242.1"/>
    </source>
</evidence>
<dbReference type="Proteomes" id="UP001596288">
    <property type="component" value="Unassembled WGS sequence"/>
</dbReference>
<dbReference type="InterPro" id="IPR014942">
    <property type="entry name" value="AbiEii"/>
</dbReference>
<name>A0ABW1RJJ5_9LACO</name>
<dbReference type="RefSeq" id="WP_137611403.1">
    <property type="nucleotide sequence ID" value="NZ_BJDF01000009.1"/>
</dbReference>